<evidence type="ECO:0000313" key="1">
    <source>
        <dbReference type="EMBL" id="KKL12159.1"/>
    </source>
</evidence>
<gene>
    <name evidence="1" type="ORF">LCGC14_2538550</name>
</gene>
<dbReference type="AlphaFoldDB" id="A0A0F9ARE9"/>
<accession>A0A0F9ARE9</accession>
<name>A0A0F9ARE9_9ZZZZ</name>
<organism evidence="1">
    <name type="scientific">marine sediment metagenome</name>
    <dbReference type="NCBI Taxonomy" id="412755"/>
    <lineage>
        <taxon>unclassified sequences</taxon>
        <taxon>metagenomes</taxon>
        <taxon>ecological metagenomes</taxon>
    </lineage>
</organism>
<dbReference type="EMBL" id="LAZR01041371">
    <property type="protein sequence ID" value="KKL12159.1"/>
    <property type="molecule type" value="Genomic_DNA"/>
</dbReference>
<proteinExistence type="predicted"/>
<reference evidence="1" key="1">
    <citation type="journal article" date="2015" name="Nature">
        <title>Complex archaea that bridge the gap between prokaryotes and eukaryotes.</title>
        <authorList>
            <person name="Spang A."/>
            <person name="Saw J.H."/>
            <person name="Jorgensen S.L."/>
            <person name="Zaremba-Niedzwiedzka K."/>
            <person name="Martijn J."/>
            <person name="Lind A.E."/>
            <person name="van Eijk R."/>
            <person name="Schleper C."/>
            <person name="Guy L."/>
            <person name="Ettema T.J."/>
        </authorList>
    </citation>
    <scope>NUCLEOTIDE SEQUENCE</scope>
</reference>
<comment type="caution">
    <text evidence="1">The sequence shown here is derived from an EMBL/GenBank/DDBJ whole genome shotgun (WGS) entry which is preliminary data.</text>
</comment>
<sequence length="81" mass="9517">MSIEDKPEFQEGLKKLKDNFRENLLDHMTNDEGWVEVIWDDASEQTPGDLQQDQHMSWQETLVGHLEMWVEEQLQTEVSGS</sequence>
<protein>
    <submittedName>
        <fullName evidence="1">Uncharacterized protein</fullName>
    </submittedName>
</protein>